<feature type="domain" description="Disease resistance protein RPS4B/Roq1-like leucine-rich repeats" evidence="6">
    <location>
        <begin position="487"/>
        <end position="672"/>
    </location>
</feature>
<dbReference type="GO" id="GO:0006952">
    <property type="term" value="P:defense response"/>
    <property type="evidence" value="ECO:0007669"/>
    <property type="project" value="InterPro"/>
</dbReference>
<dbReference type="PaxDb" id="3880-AET04297"/>
<name>G7L774_MEDTR</name>
<keyword evidence="3" id="KW-0611">Plant defense</keyword>
<dbReference type="Pfam" id="PF00931">
    <property type="entry name" value="NB-ARC"/>
    <property type="match status" value="1"/>
</dbReference>
<dbReference type="GO" id="GO:0043531">
    <property type="term" value="F:ADP binding"/>
    <property type="evidence" value="ECO:0007669"/>
    <property type="project" value="InterPro"/>
</dbReference>
<evidence type="ECO:0000256" key="3">
    <source>
        <dbReference type="ARBA" id="ARBA00022821"/>
    </source>
</evidence>
<evidence type="ECO:0000259" key="6">
    <source>
        <dbReference type="Pfam" id="PF23286"/>
    </source>
</evidence>
<evidence type="ECO:0000259" key="4">
    <source>
        <dbReference type="Pfam" id="PF00931"/>
    </source>
</evidence>
<keyword evidence="2" id="KW-0677">Repeat</keyword>
<feature type="domain" description="Disease resistance protein Roq1-like winged-helix" evidence="5">
    <location>
        <begin position="226"/>
        <end position="300"/>
    </location>
</feature>
<dbReference type="SUPFAM" id="SSF52540">
    <property type="entry name" value="P-loop containing nucleoside triphosphate hydrolases"/>
    <property type="match status" value="1"/>
</dbReference>
<dbReference type="EnsemblPlants" id="AET04297">
    <property type="protein sequence ID" value="AET04297"/>
    <property type="gene ID" value="MTR_8g087130"/>
</dbReference>
<feature type="domain" description="NB-ARC" evidence="4">
    <location>
        <begin position="15"/>
        <end position="152"/>
    </location>
</feature>
<protein>
    <submittedName>
        <fullName evidence="7">Functional resistance protein KR1, putative</fullName>
    </submittedName>
</protein>
<dbReference type="EMBL" id="CM001224">
    <property type="protein sequence ID" value="AET04297.2"/>
    <property type="molecule type" value="Genomic_DNA"/>
</dbReference>
<reference evidence="7 9" key="2">
    <citation type="journal article" date="2014" name="BMC Genomics">
        <title>An improved genome release (version Mt4.0) for the model legume Medicago truncatula.</title>
        <authorList>
            <person name="Tang H."/>
            <person name="Krishnakumar V."/>
            <person name="Bidwell S."/>
            <person name="Rosen B."/>
            <person name="Chan A."/>
            <person name="Zhou S."/>
            <person name="Gentzbittel L."/>
            <person name="Childs K.L."/>
            <person name="Yandell M."/>
            <person name="Gundlach H."/>
            <person name="Mayer K.F."/>
            <person name="Schwartz D.C."/>
            <person name="Town C.D."/>
        </authorList>
    </citation>
    <scope>GENOME REANNOTATION</scope>
    <source>
        <strain evidence="8 9">cv. Jemalong A17</strain>
    </source>
</reference>
<dbReference type="PANTHER" id="PTHR11017">
    <property type="entry name" value="LEUCINE-RICH REPEAT-CONTAINING PROTEIN"/>
    <property type="match status" value="1"/>
</dbReference>
<dbReference type="InterPro" id="IPR002182">
    <property type="entry name" value="NB-ARC"/>
</dbReference>
<keyword evidence="9" id="KW-1185">Reference proteome</keyword>
<accession>G7L774</accession>
<dbReference type="InterPro" id="IPR058546">
    <property type="entry name" value="RPS4B/Roq1-like_LRR"/>
</dbReference>
<dbReference type="InterPro" id="IPR044974">
    <property type="entry name" value="Disease_R_plants"/>
</dbReference>
<dbReference type="HOGENOM" id="CLU_001561_5_3_1"/>
<evidence type="ECO:0000256" key="1">
    <source>
        <dbReference type="ARBA" id="ARBA00022614"/>
    </source>
</evidence>
<dbReference type="Proteomes" id="UP000002051">
    <property type="component" value="Chromosome 8"/>
</dbReference>
<dbReference type="PRINTS" id="PR00364">
    <property type="entry name" value="DISEASERSIST"/>
</dbReference>
<sequence length="816" mass="93531">MVSPEINSLLDVGSNDEVSMIGIHGIGGIGKTTLDLAVYNLIADSFEGLCFLENVRENSDKHGLQHLQKILLSETLGEKKIKLTNVKQGISVIKHRLQQKKVLLILDDVDKIEQLEALVGGFDWLGSGSRVIITTRDKHLLESHGKYALQLLTWKSFKTEKFHPSYLNVLKRAVAYASGLPLALIVIGSNLFGKTVQEWESALHRYETIPNKDIQKILKVSFDALEEDEQSVFLDIACFYGGTNDKLADVENMLHAHYDACMKYHIGVLVEKSLIKISSHSKLTLHALIEDMGKEIVRLESPEEPGKRSRLWSHEDIIQVLEENTGTSAIKTIYLMCEDEVELDEMVFKKMKTLKTLTIKGGHFSKGPKHLPNSLRAVEWWRYPSEYLPYDFHPKKPAIIKLPKSCLTSLKLTDLLKFINMKILNFDDADCLTEIPDVSSLLNLETFSFEYCEKLITIHESVGFLDKLKVLSAKGCSKLRRFPPIKLKSLEQLNLSFCKSLKNFPQILWKKENITELGLEETPIKEFPCSFQSLTRLQTLQLHYCGTFRLPNNIFMMPNLVNITAWKSQGWILPKQDEGEQRDISIVSSNVERLHLIFCILSDDFFPSGLTWFRNVKELSLAHNNFTILPECIQECHFLTDLNLDYCQYLQEVRGIVPNLEIFSASHCRSWTCIDMLLNQELHGNRNTMFYLPGARILNWFEHRSSGQSISLWFRNKFPAIALCFAARSMLKESTITPNICSQFLDGTGSYIYFYLHKVKFKANLDEELVENEWNHVEITYNGKDKNSILIDSGIHVFKQKSCMEDIRFTKPCTER</sequence>
<reference evidence="8" key="3">
    <citation type="submission" date="2015-04" db="UniProtKB">
        <authorList>
            <consortium name="EnsemblPlants"/>
        </authorList>
    </citation>
    <scope>IDENTIFICATION</scope>
    <source>
        <strain evidence="8">cv. Jemalong A17</strain>
    </source>
</reference>
<evidence type="ECO:0000313" key="7">
    <source>
        <dbReference type="EMBL" id="AET04297.2"/>
    </source>
</evidence>
<keyword evidence="1" id="KW-0433">Leucine-rich repeat</keyword>
<dbReference type="Pfam" id="PF23282">
    <property type="entry name" value="WHD_ROQ1"/>
    <property type="match status" value="1"/>
</dbReference>
<organism evidence="7 9">
    <name type="scientific">Medicago truncatula</name>
    <name type="common">Barrel medic</name>
    <name type="synonym">Medicago tribuloides</name>
    <dbReference type="NCBI Taxonomy" id="3880"/>
    <lineage>
        <taxon>Eukaryota</taxon>
        <taxon>Viridiplantae</taxon>
        <taxon>Streptophyta</taxon>
        <taxon>Embryophyta</taxon>
        <taxon>Tracheophyta</taxon>
        <taxon>Spermatophyta</taxon>
        <taxon>Magnoliopsida</taxon>
        <taxon>eudicotyledons</taxon>
        <taxon>Gunneridae</taxon>
        <taxon>Pentapetalae</taxon>
        <taxon>rosids</taxon>
        <taxon>fabids</taxon>
        <taxon>Fabales</taxon>
        <taxon>Fabaceae</taxon>
        <taxon>Papilionoideae</taxon>
        <taxon>50 kb inversion clade</taxon>
        <taxon>NPAAA clade</taxon>
        <taxon>Hologalegina</taxon>
        <taxon>IRL clade</taxon>
        <taxon>Trifolieae</taxon>
        <taxon>Medicago</taxon>
    </lineage>
</organism>
<dbReference type="Gene3D" id="1.10.8.430">
    <property type="entry name" value="Helical domain of apoptotic protease-activating factors"/>
    <property type="match status" value="1"/>
</dbReference>
<evidence type="ECO:0000313" key="8">
    <source>
        <dbReference type="EnsemblPlants" id="AET04297"/>
    </source>
</evidence>
<evidence type="ECO:0000256" key="2">
    <source>
        <dbReference type="ARBA" id="ARBA00022737"/>
    </source>
</evidence>
<evidence type="ECO:0000259" key="5">
    <source>
        <dbReference type="Pfam" id="PF23282"/>
    </source>
</evidence>
<dbReference type="InterPro" id="IPR042197">
    <property type="entry name" value="Apaf_helical"/>
</dbReference>
<dbReference type="AlphaFoldDB" id="G7L774"/>
<proteinExistence type="predicted"/>
<evidence type="ECO:0000313" key="9">
    <source>
        <dbReference type="Proteomes" id="UP000002051"/>
    </source>
</evidence>
<dbReference type="SUPFAM" id="SSF52058">
    <property type="entry name" value="L domain-like"/>
    <property type="match status" value="1"/>
</dbReference>
<dbReference type="InterPro" id="IPR058192">
    <property type="entry name" value="WHD_ROQ1-like"/>
</dbReference>
<dbReference type="Gene3D" id="3.40.50.300">
    <property type="entry name" value="P-loop containing nucleotide triphosphate hydrolases"/>
    <property type="match status" value="1"/>
</dbReference>
<dbReference type="Pfam" id="PF23286">
    <property type="entry name" value="LRR_13"/>
    <property type="match status" value="1"/>
</dbReference>
<gene>
    <name evidence="7" type="ordered locus">MTR_8g087130</name>
</gene>
<reference evidence="7 9" key="1">
    <citation type="journal article" date="2011" name="Nature">
        <title>The Medicago genome provides insight into the evolution of rhizobial symbioses.</title>
        <authorList>
            <person name="Young N.D."/>
            <person name="Debelle F."/>
            <person name="Oldroyd G.E."/>
            <person name="Geurts R."/>
            <person name="Cannon S.B."/>
            <person name="Udvardi M.K."/>
            <person name="Benedito V.A."/>
            <person name="Mayer K.F."/>
            <person name="Gouzy J."/>
            <person name="Schoof H."/>
            <person name="Van de Peer Y."/>
            <person name="Proost S."/>
            <person name="Cook D.R."/>
            <person name="Meyers B.C."/>
            <person name="Spannagl M."/>
            <person name="Cheung F."/>
            <person name="De Mita S."/>
            <person name="Krishnakumar V."/>
            <person name="Gundlach H."/>
            <person name="Zhou S."/>
            <person name="Mudge J."/>
            <person name="Bharti A.K."/>
            <person name="Murray J.D."/>
            <person name="Naoumkina M.A."/>
            <person name="Rosen B."/>
            <person name="Silverstein K.A."/>
            <person name="Tang H."/>
            <person name="Rombauts S."/>
            <person name="Zhao P.X."/>
            <person name="Zhou P."/>
            <person name="Barbe V."/>
            <person name="Bardou P."/>
            <person name="Bechner M."/>
            <person name="Bellec A."/>
            <person name="Berger A."/>
            <person name="Berges H."/>
            <person name="Bidwell S."/>
            <person name="Bisseling T."/>
            <person name="Choisne N."/>
            <person name="Couloux A."/>
            <person name="Denny R."/>
            <person name="Deshpande S."/>
            <person name="Dai X."/>
            <person name="Doyle J.J."/>
            <person name="Dudez A.M."/>
            <person name="Farmer A.D."/>
            <person name="Fouteau S."/>
            <person name="Franken C."/>
            <person name="Gibelin C."/>
            <person name="Gish J."/>
            <person name="Goldstein S."/>
            <person name="Gonzalez A.J."/>
            <person name="Green P.J."/>
            <person name="Hallab A."/>
            <person name="Hartog M."/>
            <person name="Hua A."/>
            <person name="Humphray S.J."/>
            <person name="Jeong D.H."/>
            <person name="Jing Y."/>
            <person name="Jocker A."/>
            <person name="Kenton S.M."/>
            <person name="Kim D.J."/>
            <person name="Klee K."/>
            <person name="Lai H."/>
            <person name="Lang C."/>
            <person name="Lin S."/>
            <person name="Macmil S.L."/>
            <person name="Magdelenat G."/>
            <person name="Matthews L."/>
            <person name="McCorrison J."/>
            <person name="Monaghan E.L."/>
            <person name="Mun J.H."/>
            <person name="Najar F.Z."/>
            <person name="Nicholson C."/>
            <person name="Noirot C."/>
            <person name="O'Bleness M."/>
            <person name="Paule C.R."/>
            <person name="Poulain J."/>
            <person name="Prion F."/>
            <person name="Qin B."/>
            <person name="Qu C."/>
            <person name="Retzel E.F."/>
            <person name="Riddle C."/>
            <person name="Sallet E."/>
            <person name="Samain S."/>
            <person name="Samson N."/>
            <person name="Sanders I."/>
            <person name="Saurat O."/>
            <person name="Scarpelli C."/>
            <person name="Schiex T."/>
            <person name="Segurens B."/>
            <person name="Severin A.J."/>
            <person name="Sherrier D.J."/>
            <person name="Shi R."/>
            <person name="Sims S."/>
            <person name="Singer S.R."/>
            <person name="Sinharoy S."/>
            <person name="Sterck L."/>
            <person name="Viollet A."/>
            <person name="Wang B.B."/>
            <person name="Wang K."/>
            <person name="Wang M."/>
            <person name="Wang X."/>
            <person name="Warfsmann J."/>
            <person name="Weissenbach J."/>
            <person name="White D.D."/>
            <person name="White J.D."/>
            <person name="Wiley G.B."/>
            <person name="Wincker P."/>
            <person name="Xing Y."/>
            <person name="Yang L."/>
            <person name="Yao Z."/>
            <person name="Ying F."/>
            <person name="Zhai J."/>
            <person name="Zhou L."/>
            <person name="Zuber A."/>
            <person name="Denarie J."/>
            <person name="Dixon R.A."/>
            <person name="May G.D."/>
            <person name="Schwartz D.C."/>
            <person name="Rogers J."/>
            <person name="Quetier F."/>
            <person name="Town C.D."/>
            <person name="Roe B.A."/>
        </authorList>
    </citation>
    <scope>NUCLEOTIDE SEQUENCE [LARGE SCALE GENOMIC DNA]</scope>
    <source>
        <strain evidence="7">A17</strain>
        <strain evidence="8 9">cv. Jemalong A17</strain>
    </source>
</reference>
<dbReference type="SUPFAM" id="SSF46785">
    <property type="entry name" value="Winged helix' DNA-binding domain"/>
    <property type="match status" value="1"/>
</dbReference>
<dbReference type="InterPro" id="IPR036390">
    <property type="entry name" value="WH_DNA-bd_sf"/>
</dbReference>
<dbReference type="Gene3D" id="3.80.10.10">
    <property type="entry name" value="Ribonuclease Inhibitor"/>
    <property type="match status" value="2"/>
</dbReference>
<dbReference type="InterPro" id="IPR027417">
    <property type="entry name" value="P-loop_NTPase"/>
</dbReference>
<accession>A0A0C3Y4V4</accession>
<dbReference type="PANTHER" id="PTHR11017:SF431">
    <property type="entry name" value="ADP-RIBOSYL CYCLASE_CYCLIC ADP-RIBOSE HYDROLASE"/>
    <property type="match status" value="1"/>
</dbReference>
<dbReference type="InterPro" id="IPR032675">
    <property type="entry name" value="LRR_dom_sf"/>
</dbReference>